<dbReference type="Gene3D" id="2.160.10.10">
    <property type="entry name" value="Hexapeptide repeat proteins"/>
    <property type="match status" value="1"/>
</dbReference>
<comment type="similarity">
    <text evidence="7">Belongs to the transferase hexapeptide repeat family. LpxD subfamily.</text>
</comment>
<dbReference type="GO" id="GO:0009245">
    <property type="term" value="P:lipid A biosynthetic process"/>
    <property type="evidence" value="ECO:0007669"/>
    <property type="project" value="UniProtKB-UniRule"/>
</dbReference>
<protein>
    <recommendedName>
        <fullName evidence="7">UDP-3-O-acylglucosamine N-acyltransferase</fullName>
        <ecNumber evidence="7">2.3.1.191</ecNumber>
    </recommendedName>
</protein>
<organism evidence="8 9">
    <name type="scientific">Phaeovibrio sulfidiphilus</name>
    <dbReference type="NCBI Taxonomy" id="1220600"/>
    <lineage>
        <taxon>Bacteria</taxon>
        <taxon>Pseudomonadati</taxon>
        <taxon>Pseudomonadota</taxon>
        <taxon>Alphaproteobacteria</taxon>
        <taxon>Rhodospirillales</taxon>
        <taxon>Rhodospirillaceae</taxon>
        <taxon>Phaeovibrio</taxon>
    </lineage>
</organism>
<comment type="subunit">
    <text evidence="7">Homotrimer.</text>
</comment>
<dbReference type="InterPro" id="IPR018357">
    <property type="entry name" value="Hexapep_transf_CS"/>
</dbReference>
<evidence type="ECO:0000256" key="6">
    <source>
        <dbReference type="ARBA" id="ARBA00023315"/>
    </source>
</evidence>
<dbReference type="Pfam" id="PF00132">
    <property type="entry name" value="Hexapep"/>
    <property type="match status" value="1"/>
</dbReference>
<keyword evidence="9" id="KW-1185">Reference proteome</keyword>
<dbReference type="PANTHER" id="PTHR43378:SF2">
    <property type="entry name" value="UDP-3-O-ACYLGLUCOSAMINE N-ACYLTRANSFERASE 1, MITOCHONDRIAL-RELATED"/>
    <property type="match status" value="1"/>
</dbReference>
<evidence type="ECO:0000256" key="2">
    <source>
        <dbReference type="ARBA" id="ARBA00022556"/>
    </source>
</evidence>
<dbReference type="Proteomes" id="UP000631034">
    <property type="component" value="Unassembled WGS sequence"/>
</dbReference>
<dbReference type="AlphaFoldDB" id="A0A8J6YPT3"/>
<dbReference type="InterPro" id="IPR001451">
    <property type="entry name" value="Hexapep"/>
</dbReference>
<dbReference type="UniPathway" id="UPA00973"/>
<keyword evidence="1 7" id="KW-0444">Lipid biosynthesis</keyword>
<keyword evidence="2 7" id="KW-0441">Lipid A biosynthesis</keyword>
<dbReference type="InterPro" id="IPR007691">
    <property type="entry name" value="LpxD"/>
</dbReference>
<dbReference type="EMBL" id="JACZHT010000003">
    <property type="protein sequence ID" value="MBE1237027.1"/>
    <property type="molecule type" value="Genomic_DNA"/>
</dbReference>
<comment type="catalytic activity">
    <reaction evidence="7">
        <text>a UDP-3-O-[(3R)-3-hydroxyacyl]-alpha-D-glucosamine + a (3R)-hydroxyacyl-[ACP] = a UDP-2-N,3-O-bis[(3R)-3-hydroxyacyl]-alpha-D-glucosamine + holo-[ACP] + H(+)</text>
        <dbReference type="Rhea" id="RHEA:53836"/>
        <dbReference type="Rhea" id="RHEA-COMP:9685"/>
        <dbReference type="Rhea" id="RHEA-COMP:9945"/>
        <dbReference type="ChEBI" id="CHEBI:15378"/>
        <dbReference type="ChEBI" id="CHEBI:64479"/>
        <dbReference type="ChEBI" id="CHEBI:78827"/>
        <dbReference type="ChEBI" id="CHEBI:137740"/>
        <dbReference type="ChEBI" id="CHEBI:137748"/>
        <dbReference type="EC" id="2.3.1.191"/>
    </reaction>
</comment>
<gene>
    <name evidence="7" type="primary">lpxD</name>
    <name evidence="8" type="ORF">IHV25_05135</name>
</gene>
<evidence type="ECO:0000313" key="9">
    <source>
        <dbReference type="Proteomes" id="UP000631034"/>
    </source>
</evidence>
<dbReference type="RefSeq" id="WP_192534039.1">
    <property type="nucleotide sequence ID" value="NZ_JACZHT010000003.1"/>
</dbReference>
<evidence type="ECO:0000256" key="1">
    <source>
        <dbReference type="ARBA" id="ARBA00022516"/>
    </source>
</evidence>
<evidence type="ECO:0000256" key="4">
    <source>
        <dbReference type="ARBA" id="ARBA00022737"/>
    </source>
</evidence>
<dbReference type="HAMAP" id="MF_00523">
    <property type="entry name" value="LpxD"/>
    <property type="match status" value="1"/>
</dbReference>
<keyword evidence="5 7" id="KW-0443">Lipid metabolism</keyword>
<evidence type="ECO:0000256" key="5">
    <source>
        <dbReference type="ARBA" id="ARBA00023098"/>
    </source>
</evidence>
<dbReference type="SUPFAM" id="SSF51161">
    <property type="entry name" value="Trimeric LpxA-like enzymes"/>
    <property type="match status" value="1"/>
</dbReference>
<dbReference type="PROSITE" id="PS00101">
    <property type="entry name" value="HEXAPEP_TRANSFERASES"/>
    <property type="match status" value="2"/>
</dbReference>
<name>A0A8J6YPT3_9PROT</name>
<dbReference type="Pfam" id="PF14602">
    <property type="entry name" value="Hexapep_2"/>
    <property type="match status" value="1"/>
</dbReference>
<sequence>MKLQELADLLGGTLHGDGSLEFARPLPPVEAGSADLAVAMQPELLGDLGRSPARVGLLANGTEPPEGTLDAWVCVGRPRYALHRLTGALGQEPFVAPGIHPTAVVEPGAEVSPDASLGAFVYVGPRARIGRGARILNHVSIGQDAVIGEDTLLHPGVRVGERVRIGARVIIHSNAALGADGFSFVTPEPGSVEHARSSGSGKVSSFNEHIARIHSLGSVVVGDDVEIGANTCIDKGTLTDTCIGSGTKIDDLVMIGHNVRIGMLCMICGQVGIAGSTVIGNGVVLAGGVGVADHAKIGDHAVVGARSGVMGEIPEKEVWMGYPARPRKETMEIFVYQSKLKALFREVSDFRKAFASFLEDGRGK</sequence>
<keyword evidence="3 7" id="KW-0808">Transferase</keyword>
<evidence type="ECO:0000256" key="3">
    <source>
        <dbReference type="ARBA" id="ARBA00022679"/>
    </source>
</evidence>
<keyword evidence="4 7" id="KW-0677">Repeat</keyword>
<dbReference type="GO" id="GO:0103118">
    <property type="term" value="F:UDP-3-O-[(3R)-3-hydroxyacyl]-glucosamine N-acyltransferase activity"/>
    <property type="evidence" value="ECO:0007669"/>
    <property type="project" value="UniProtKB-EC"/>
</dbReference>
<evidence type="ECO:0000256" key="7">
    <source>
        <dbReference type="HAMAP-Rule" id="MF_00523"/>
    </source>
</evidence>
<dbReference type="GO" id="GO:0016410">
    <property type="term" value="F:N-acyltransferase activity"/>
    <property type="evidence" value="ECO:0007669"/>
    <property type="project" value="InterPro"/>
</dbReference>
<accession>A0A8J6YPT3</accession>
<dbReference type="PANTHER" id="PTHR43378">
    <property type="entry name" value="UDP-3-O-ACYLGLUCOSAMINE N-ACYLTRANSFERASE"/>
    <property type="match status" value="1"/>
</dbReference>
<comment type="function">
    <text evidence="7">Catalyzes the N-acylation of UDP-3-O-acylglucosamine using 3-hydroxyacyl-ACP as the acyl donor. Is involved in the biosynthesis of lipid A, a phosphorylated glycolipid that anchors the lipopolysaccharide to the outer membrane of the cell.</text>
</comment>
<dbReference type="GO" id="GO:0016020">
    <property type="term" value="C:membrane"/>
    <property type="evidence" value="ECO:0007669"/>
    <property type="project" value="GOC"/>
</dbReference>
<proteinExistence type="inferred from homology"/>
<comment type="caution">
    <text evidence="8">The sequence shown here is derived from an EMBL/GenBank/DDBJ whole genome shotgun (WGS) entry which is preliminary data.</text>
</comment>
<dbReference type="EC" id="2.3.1.191" evidence="7"/>
<dbReference type="NCBIfam" id="NF002060">
    <property type="entry name" value="PRK00892.1"/>
    <property type="match status" value="1"/>
</dbReference>
<evidence type="ECO:0000313" key="8">
    <source>
        <dbReference type="EMBL" id="MBE1237027.1"/>
    </source>
</evidence>
<feature type="active site" description="Proton acceptor" evidence="7">
    <location>
        <position position="257"/>
    </location>
</feature>
<dbReference type="Gene3D" id="3.40.1390.10">
    <property type="entry name" value="MurE/MurF, N-terminal domain"/>
    <property type="match status" value="1"/>
</dbReference>
<reference evidence="8" key="1">
    <citation type="submission" date="2020-10" db="EMBL/GenBank/DDBJ databases">
        <title>Genome sequence of the unusual species of purple photosynthetic bacteria, Phaeovibrio sulfidiphilus DSM 23193, type strain.</title>
        <authorList>
            <person name="Kyndt J.A."/>
            <person name="Meyer T.E."/>
        </authorList>
    </citation>
    <scope>NUCLEOTIDE SEQUENCE</scope>
    <source>
        <strain evidence="8">DSM 23193</strain>
    </source>
</reference>
<comment type="pathway">
    <text evidence="7">Bacterial outer membrane biogenesis; LPS lipid A biosynthesis.</text>
</comment>
<keyword evidence="6 7" id="KW-0012">Acyltransferase</keyword>
<dbReference type="CDD" id="cd03352">
    <property type="entry name" value="LbH_LpxD"/>
    <property type="match status" value="1"/>
</dbReference>
<dbReference type="InterPro" id="IPR011004">
    <property type="entry name" value="Trimer_LpxA-like_sf"/>
</dbReference>